<sequence>SSKRNKVELSSVHVDKEKPLRPMVERGPIKTDNAPAVEREPLYKIIPQYDNLPEDPLMKQMRAPRDPSNSNREHHAERRSRLITELLRSRVSRRDRPASVHCSLRTGFRRALPATSPICDG</sequence>
<evidence type="ECO:0000256" key="1">
    <source>
        <dbReference type="SAM" id="MobiDB-lite"/>
    </source>
</evidence>
<evidence type="ECO:0000313" key="2">
    <source>
        <dbReference type="EMBL" id="GMR49150.1"/>
    </source>
</evidence>
<gene>
    <name evidence="2" type="ORF">PMAYCL1PPCAC_19345</name>
</gene>
<reference evidence="3" key="1">
    <citation type="submission" date="2022-10" db="EMBL/GenBank/DDBJ databases">
        <title>Genome assembly of Pristionchus species.</title>
        <authorList>
            <person name="Yoshida K."/>
            <person name="Sommer R.J."/>
        </authorList>
    </citation>
    <scope>NUCLEOTIDE SEQUENCE [LARGE SCALE GENOMIC DNA]</scope>
    <source>
        <strain evidence="3">RS5460</strain>
    </source>
</reference>
<dbReference type="EMBL" id="BTRK01000004">
    <property type="protein sequence ID" value="GMR49150.1"/>
    <property type="molecule type" value="Genomic_DNA"/>
</dbReference>
<feature type="region of interest" description="Disordered" evidence="1">
    <location>
        <begin position="48"/>
        <end position="80"/>
    </location>
</feature>
<protein>
    <submittedName>
        <fullName evidence="2">Uncharacterized protein</fullName>
    </submittedName>
</protein>
<feature type="compositionally biased region" description="Basic and acidic residues" evidence="1">
    <location>
        <begin position="71"/>
        <end position="80"/>
    </location>
</feature>
<keyword evidence="3" id="KW-1185">Reference proteome</keyword>
<evidence type="ECO:0000313" key="3">
    <source>
        <dbReference type="Proteomes" id="UP001328107"/>
    </source>
</evidence>
<dbReference type="Proteomes" id="UP001328107">
    <property type="component" value="Unassembled WGS sequence"/>
</dbReference>
<proteinExistence type="predicted"/>
<feature type="non-terminal residue" evidence="2">
    <location>
        <position position="121"/>
    </location>
</feature>
<name>A0AAN5CRM9_9BILA</name>
<feature type="compositionally biased region" description="Basic and acidic residues" evidence="1">
    <location>
        <begin position="13"/>
        <end position="29"/>
    </location>
</feature>
<comment type="caution">
    <text evidence="2">The sequence shown here is derived from an EMBL/GenBank/DDBJ whole genome shotgun (WGS) entry which is preliminary data.</text>
</comment>
<organism evidence="2 3">
    <name type="scientific">Pristionchus mayeri</name>
    <dbReference type="NCBI Taxonomy" id="1317129"/>
    <lineage>
        <taxon>Eukaryota</taxon>
        <taxon>Metazoa</taxon>
        <taxon>Ecdysozoa</taxon>
        <taxon>Nematoda</taxon>
        <taxon>Chromadorea</taxon>
        <taxon>Rhabditida</taxon>
        <taxon>Rhabditina</taxon>
        <taxon>Diplogasteromorpha</taxon>
        <taxon>Diplogasteroidea</taxon>
        <taxon>Neodiplogasteridae</taxon>
        <taxon>Pristionchus</taxon>
    </lineage>
</organism>
<feature type="non-terminal residue" evidence="2">
    <location>
        <position position="1"/>
    </location>
</feature>
<feature type="region of interest" description="Disordered" evidence="1">
    <location>
        <begin position="1"/>
        <end position="36"/>
    </location>
</feature>
<dbReference type="AlphaFoldDB" id="A0AAN5CRM9"/>
<accession>A0AAN5CRM9</accession>